<dbReference type="Pfam" id="PF01497">
    <property type="entry name" value="Peripla_BP_2"/>
    <property type="match status" value="1"/>
</dbReference>
<evidence type="ECO:0000259" key="1">
    <source>
        <dbReference type="PROSITE" id="PS50983"/>
    </source>
</evidence>
<dbReference type="HOGENOM" id="CLU_038034_9_1_2"/>
<evidence type="ECO:0000313" key="2">
    <source>
        <dbReference type="EMBL" id="AIC15679.1"/>
    </source>
</evidence>
<dbReference type="EMBL" id="CP007536">
    <property type="protein sequence ID" value="AIC15679.1"/>
    <property type="molecule type" value="Genomic_DNA"/>
</dbReference>
<feature type="domain" description="Fe/B12 periplasmic-binding" evidence="1">
    <location>
        <begin position="2"/>
        <end position="289"/>
    </location>
</feature>
<dbReference type="InterPro" id="IPR051030">
    <property type="entry name" value="Vitamin_B12-ABC_binding"/>
</dbReference>
<dbReference type="AlphaFoldDB" id="A0A060HGC3"/>
<sequence>MRIVSFLPSATETLYELGLGRQLVGVTHECKYPPAARKKPQVIHPSFDPARMTGKEIDSKIVELVRSGGDIYLVDEKALKEADPELIVAQGLCEVCSPFTKEIGRAVSVLGGKPDVLVLDPHDLDDVLVSIMDVAEKVGRVKEGRKLVSSLQKRIDAVRAMKVKGSRPKVACIEWVDPPFTAGHWVPQMVEYAGGINGLSVAGEQSRRTDLEEIAKFDPDIIVMMPCGFGVERTLEEMKTLKGNEKWESLRAVKQKIVYAVESGAYFSKPSPRTVVGLEILAKIIHPEAARKIRVPKGSYKKVK</sequence>
<dbReference type="KEGG" id="nvn:NVIE_014380"/>
<dbReference type="Proteomes" id="UP000027093">
    <property type="component" value="Chromosome"/>
</dbReference>
<organism evidence="2 3">
    <name type="scientific">Nitrososphaera viennensis EN76</name>
    <dbReference type="NCBI Taxonomy" id="926571"/>
    <lineage>
        <taxon>Archaea</taxon>
        <taxon>Nitrososphaerota</taxon>
        <taxon>Nitrososphaeria</taxon>
        <taxon>Nitrososphaerales</taxon>
        <taxon>Nitrososphaeraceae</taxon>
        <taxon>Nitrososphaera</taxon>
    </lineage>
</organism>
<dbReference type="SUPFAM" id="SSF53807">
    <property type="entry name" value="Helical backbone' metal receptor"/>
    <property type="match status" value="1"/>
</dbReference>
<evidence type="ECO:0000313" key="3">
    <source>
        <dbReference type="Proteomes" id="UP000027093"/>
    </source>
</evidence>
<dbReference type="PANTHER" id="PTHR42860">
    <property type="entry name" value="VITAMIN B12-BINDING PROTEIN"/>
    <property type="match status" value="1"/>
</dbReference>
<protein>
    <submittedName>
        <fullName evidence="2">ABC uptake transporter, putative heme-binding protein</fullName>
    </submittedName>
</protein>
<dbReference type="InterPro" id="IPR002491">
    <property type="entry name" value="ABC_transptr_periplasmic_BD"/>
</dbReference>
<dbReference type="Gene3D" id="3.40.50.1980">
    <property type="entry name" value="Nitrogenase molybdenum iron protein domain"/>
    <property type="match status" value="2"/>
</dbReference>
<dbReference type="CDD" id="cd01144">
    <property type="entry name" value="BtuF"/>
    <property type="match status" value="1"/>
</dbReference>
<keyword evidence="3" id="KW-1185">Reference proteome</keyword>
<name>A0A060HGC3_9ARCH</name>
<dbReference type="STRING" id="926571.NVIE_014380"/>
<gene>
    <name evidence="2" type="ORF">NVIE_014380</name>
</gene>
<reference evidence="2 3" key="1">
    <citation type="journal article" date="2014" name="Int. J. Syst. Evol. Microbiol.">
        <title>Nitrososphaera viennensis gen. nov., sp. nov., an aerobic and mesophilic, ammonia-oxidizing archaeon from soil and a member of the archaeal phylum Thaumarchaeota.</title>
        <authorList>
            <person name="Stieglmeier M."/>
            <person name="Klingl A."/>
            <person name="Alves R.J."/>
            <person name="Rittmann S.K."/>
            <person name="Melcher M."/>
            <person name="Leisch N."/>
            <person name="Schleper C."/>
        </authorList>
    </citation>
    <scope>NUCLEOTIDE SEQUENCE [LARGE SCALE GENOMIC DNA]</scope>
    <source>
        <strain evidence="2">EN76</strain>
    </source>
</reference>
<proteinExistence type="predicted"/>
<dbReference type="GeneID" id="74946702"/>
<accession>A0A060HGC3</accession>
<dbReference type="PROSITE" id="PS50983">
    <property type="entry name" value="FE_B12_PBP"/>
    <property type="match status" value="1"/>
</dbReference>
<dbReference type="OrthoDB" id="9784at2157"/>
<dbReference type="PANTHER" id="PTHR42860:SF1">
    <property type="entry name" value="VITAMIN B12-BINDING PROTEIN"/>
    <property type="match status" value="1"/>
</dbReference>
<dbReference type="RefSeq" id="WP_075054639.1">
    <property type="nucleotide sequence ID" value="NZ_CP007536.1"/>
</dbReference>